<sequence>MKEFTGKEKLIESLEAVLVKNGDINATLNEFRALYSGIDLGCSLVKPFLIALIETESLRYSIFYQSGSKLSKNAIEISHMDYCAYLWKDEGGWCLDDDFYKPRDIAKELADAPLLKMIPENVKDLEKLLVKGMWVFSHNLPKYDGSAPDDIGEVLSWDSSNILTGTKLENISVISRSEWSRLTNNENHWFE</sequence>
<gene>
    <name evidence="1" type="ORF">D1Z90_07780</name>
</gene>
<name>A0A418YFR5_9GAMM</name>
<dbReference type="RefSeq" id="WP_119910194.1">
    <property type="nucleotide sequence ID" value="NZ_QZCH01000008.1"/>
</dbReference>
<evidence type="ECO:0000313" key="1">
    <source>
        <dbReference type="EMBL" id="RJG48384.1"/>
    </source>
</evidence>
<proteinExistence type="predicted"/>
<comment type="caution">
    <text evidence="1">The sequence shown here is derived from an EMBL/GenBank/DDBJ whole genome shotgun (WGS) entry which is preliminary data.</text>
</comment>
<dbReference type="EMBL" id="QZCH01000008">
    <property type="protein sequence ID" value="RJG48384.1"/>
    <property type="molecule type" value="Genomic_DNA"/>
</dbReference>
<reference evidence="1 2" key="2">
    <citation type="submission" date="2019-01" db="EMBL/GenBank/DDBJ databases">
        <title>Motilimonas pumilus sp. nov., isolated from the gut of sea cucumber (Apostichopus japonicus).</title>
        <authorList>
            <person name="Wang F.-Q."/>
            <person name="Ren L.-H."/>
            <person name="Lin Y.-W."/>
            <person name="Sun G.-H."/>
            <person name="Du Z.-J."/>
            <person name="Zhao J.-X."/>
            <person name="Liu X.-J."/>
            <person name="Liu L.-J."/>
        </authorList>
    </citation>
    <scope>NUCLEOTIDE SEQUENCE [LARGE SCALE GENOMIC DNA]</scope>
    <source>
        <strain evidence="1 2">PLHSC7-2</strain>
    </source>
</reference>
<keyword evidence="2" id="KW-1185">Reference proteome</keyword>
<dbReference type="Proteomes" id="UP000283255">
    <property type="component" value="Unassembled WGS sequence"/>
</dbReference>
<dbReference type="AlphaFoldDB" id="A0A418YFR5"/>
<organism evidence="1 2">
    <name type="scientific">Motilimonas pumila</name>
    <dbReference type="NCBI Taxonomy" id="2303987"/>
    <lineage>
        <taxon>Bacteria</taxon>
        <taxon>Pseudomonadati</taxon>
        <taxon>Pseudomonadota</taxon>
        <taxon>Gammaproteobacteria</taxon>
        <taxon>Alteromonadales</taxon>
        <taxon>Alteromonadales genera incertae sedis</taxon>
        <taxon>Motilimonas</taxon>
    </lineage>
</organism>
<dbReference type="OrthoDB" id="7058611at2"/>
<evidence type="ECO:0000313" key="2">
    <source>
        <dbReference type="Proteomes" id="UP000283255"/>
    </source>
</evidence>
<protein>
    <submittedName>
        <fullName evidence="1">Uncharacterized protein</fullName>
    </submittedName>
</protein>
<reference evidence="1 2" key="1">
    <citation type="submission" date="2018-09" db="EMBL/GenBank/DDBJ databases">
        <authorList>
            <person name="Wang F."/>
        </authorList>
    </citation>
    <scope>NUCLEOTIDE SEQUENCE [LARGE SCALE GENOMIC DNA]</scope>
    <source>
        <strain evidence="1 2">PLHSC7-2</strain>
    </source>
</reference>
<accession>A0A418YFR5</accession>